<keyword evidence="4" id="KW-1185">Reference proteome</keyword>
<dbReference type="InterPro" id="IPR043166">
    <property type="entry name" value="LarA-like_C"/>
</dbReference>
<accession>A0A2I2KWB3</accession>
<organism evidence="3 4">
    <name type="scientific">Frankia canadensis</name>
    <dbReference type="NCBI Taxonomy" id="1836972"/>
    <lineage>
        <taxon>Bacteria</taxon>
        <taxon>Bacillati</taxon>
        <taxon>Actinomycetota</taxon>
        <taxon>Actinomycetes</taxon>
        <taxon>Frankiales</taxon>
        <taxon>Frankiaceae</taxon>
        <taxon>Frankia</taxon>
    </lineage>
</organism>
<name>A0A2I2KWB3_9ACTN</name>
<feature type="compositionally biased region" description="Basic residues" evidence="1">
    <location>
        <begin position="291"/>
        <end position="301"/>
    </location>
</feature>
<feature type="chain" id="PRO_5038728238" evidence="2">
    <location>
        <begin position="18"/>
        <end position="301"/>
    </location>
</feature>
<dbReference type="AlphaFoldDB" id="A0A2I2KWB3"/>
<reference evidence="3 4" key="1">
    <citation type="submission" date="2017-06" db="EMBL/GenBank/DDBJ databases">
        <authorList>
            <person name="Kim H.J."/>
            <person name="Triplett B.A."/>
        </authorList>
    </citation>
    <scope>NUCLEOTIDE SEQUENCE [LARGE SCALE GENOMIC DNA]</scope>
    <source>
        <strain evidence="3">FRACA_ARgP5</strain>
    </source>
</reference>
<dbReference type="EMBL" id="FZMO01000329">
    <property type="protein sequence ID" value="SNQ49951.1"/>
    <property type="molecule type" value="Genomic_DNA"/>
</dbReference>
<feature type="region of interest" description="Disordered" evidence="1">
    <location>
        <begin position="270"/>
        <end position="301"/>
    </location>
</feature>
<gene>
    <name evidence="3" type="ORF">FRACA_3950001</name>
</gene>
<dbReference type="Gene3D" id="3.90.226.30">
    <property type="match status" value="1"/>
</dbReference>
<dbReference type="Proteomes" id="UP000234331">
    <property type="component" value="Unassembled WGS sequence"/>
</dbReference>
<protein>
    <submittedName>
        <fullName evidence="3">Transcriptional regulator</fullName>
    </submittedName>
</protein>
<evidence type="ECO:0000313" key="4">
    <source>
        <dbReference type="Proteomes" id="UP000234331"/>
    </source>
</evidence>
<feature type="signal peptide" evidence="2">
    <location>
        <begin position="1"/>
        <end position="17"/>
    </location>
</feature>
<evidence type="ECO:0000256" key="1">
    <source>
        <dbReference type="SAM" id="MobiDB-lite"/>
    </source>
</evidence>
<keyword evidence="2" id="KW-0732">Signal</keyword>
<evidence type="ECO:0000313" key="3">
    <source>
        <dbReference type="EMBL" id="SNQ49951.1"/>
    </source>
</evidence>
<sequence>MLGAAVPVFAVSATVNAAVGPAGSPFLTRREWEWSLPDQAMAYGVGRGLDLLGGRGRRRALRDLSADYAITSVGAGDPELVCAAAWAQVDGQQRVEVDGQADVVVVGLGPFGPFHGSGPGDAVLAAHGALGDVFTRHAGRPVVRENGAMIVYHPMAARFSQLHQPSYVDFYEEVLAESSEPATIEAKFERQYATDPWYTSLYRTSLALHGVHPFHRWYETAPARAYLGEVVFVGGDRAVCARLGFRAASTLADALEIVAASVGRDPSITYLHSPPTRPARPDAAHPTPLIARRRPAAARRT</sequence>
<proteinExistence type="predicted"/>
<evidence type="ECO:0000256" key="2">
    <source>
        <dbReference type="SAM" id="SignalP"/>
    </source>
</evidence>